<proteinExistence type="predicted"/>
<dbReference type="CDD" id="cd02440">
    <property type="entry name" value="AdoMet_MTases"/>
    <property type="match status" value="1"/>
</dbReference>
<dbReference type="InterPro" id="IPR015797">
    <property type="entry name" value="NUDIX_hydrolase-like_dom_sf"/>
</dbReference>
<evidence type="ECO:0000256" key="1">
    <source>
        <dbReference type="ARBA" id="ARBA00022801"/>
    </source>
</evidence>
<dbReference type="PANTHER" id="PTHR43167">
    <property type="entry name" value="PUTATIVE (AFU_ORTHOLOGUE AFUA_6G01830)-RELATED"/>
    <property type="match status" value="1"/>
</dbReference>
<dbReference type="InterPro" id="IPR020084">
    <property type="entry name" value="NUDIX_hydrolase_CS"/>
</dbReference>
<protein>
    <recommendedName>
        <fullName evidence="2">Nudix hydrolase domain-containing protein</fullName>
    </recommendedName>
</protein>
<dbReference type="CDD" id="cd02883">
    <property type="entry name" value="NUDIX_Hydrolase"/>
    <property type="match status" value="1"/>
</dbReference>
<organism evidence="3 4">
    <name type="scientific">Deinococcus aetherius</name>
    <dbReference type="NCBI Taxonomy" id="200252"/>
    <lineage>
        <taxon>Bacteria</taxon>
        <taxon>Thermotogati</taxon>
        <taxon>Deinococcota</taxon>
        <taxon>Deinococci</taxon>
        <taxon>Deinococcales</taxon>
        <taxon>Deinococcaceae</taxon>
        <taxon>Deinococcus</taxon>
    </lineage>
</organism>
<dbReference type="Gene3D" id="3.90.79.10">
    <property type="entry name" value="Nucleoside Triphosphate Pyrophosphohydrolase"/>
    <property type="match status" value="1"/>
</dbReference>
<sequence>MTTRVKSVNLSPSPHRTGRACVWVEHEGRVLMVGLEWGGWTLPGGGIHPEETGAQAAAREAWEESGARVEVTGEALTLGGGVLCFPARLLSLEPSPEGRPVTWVNPRSLPWANDVQLRQVLAGMGETPPALALPERVSVALAEAERLGFDRSCSLEVGRLLRTLAASRPGGCLAELGTGTGVGAAWLLAGMDDTARLTTAELDPGRAKVARRVLGDDPRAEVLAGDWRKAIPHGPFDLLFSDCAPSKRETESLEVLVDALRPGGMLVLDNFSPPAHLPEGLHAGDPEREALWNYPGLICTEVAVSAGERIILAARRG</sequence>
<name>A0ABM8AFX3_9DEIO</name>
<dbReference type="Pfam" id="PF13578">
    <property type="entry name" value="Methyltransf_24"/>
    <property type="match status" value="1"/>
</dbReference>
<dbReference type="SUPFAM" id="SSF53335">
    <property type="entry name" value="S-adenosyl-L-methionine-dependent methyltransferases"/>
    <property type="match status" value="1"/>
</dbReference>
<dbReference type="InterPro" id="IPR029063">
    <property type="entry name" value="SAM-dependent_MTases_sf"/>
</dbReference>
<dbReference type="Proteomes" id="UP001064971">
    <property type="component" value="Chromosome"/>
</dbReference>
<dbReference type="InterPro" id="IPR000086">
    <property type="entry name" value="NUDIX_hydrolase_dom"/>
</dbReference>
<accession>A0ABM8AFX3</accession>
<evidence type="ECO:0000313" key="4">
    <source>
        <dbReference type="Proteomes" id="UP001064971"/>
    </source>
</evidence>
<evidence type="ECO:0000259" key="2">
    <source>
        <dbReference type="PROSITE" id="PS51462"/>
    </source>
</evidence>
<dbReference type="PROSITE" id="PS00893">
    <property type="entry name" value="NUDIX_BOX"/>
    <property type="match status" value="1"/>
</dbReference>
<dbReference type="EMBL" id="AP026560">
    <property type="protein sequence ID" value="BDP42690.1"/>
    <property type="molecule type" value="Genomic_DNA"/>
</dbReference>
<dbReference type="PANTHER" id="PTHR43167:SF1">
    <property type="entry name" value="PUTATIVE (AFU_ORTHOLOGUE AFUA_6G01830)-RELATED"/>
    <property type="match status" value="1"/>
</dbReference>
<dbReference type="Gene3D" id="3.40.50.150">
    <property type="entry name" value="Vaccinia Virus protein VP39"/>
    <property type="match status" value="1"/>
</dbReference>
<dbReference type="Pfam" id="PF00293">
    <property type="entry name" value="NUDIX"/>
    <property type="match status" value="1"/>
</dbReference>
<dbReference type="SUPFAM" id="SSF55811">
    <property type="entry name" value="Nudix"/>
    <property type="match status" value="1"/>
</dbReference>
<reference evidence="3" key="1">
    <citation type="submission" date="2022-07" db="EMBL/GenBank/DDBJ databases">
        <title>Complete Genome Sequence of the Radioresistant Bacterium Deinococcus aetherius ST0316, Isolated from the Air Dust collected in Lower Stratosphere above Japan.</title>
        <authorList>
            <person name="Satoh K."/>
            <person name="Hagiwara K."/>
            <person name="Katsumata K."/>
            <person name="Kubo A."/>
            <person name="Yokobori S."/>
            <person name="Yamagishi A."/>
            <person name="Oono Y."/>
            <person name="Narumi I."/>
        </authorList>
    </citation>
    <scope>NUCLEOTIDE SEQUENCE</scope>
    <source>
        <strain evidence="3">ST0316</strain>
    </source>
</reference>
<gene>
    <name evidence="3" type="ORF">DAETH_26590</name>
</gene>
<feature type="domain" description="Nudix hydrolase" evidence="2">
    <location>
        <begin position="13"/>
        <end position="126"/>
    </location>
</feature>
<keyword evidence="1" id="KW-0378">Hydrolase</keyword>
<evidence type="ECO:0000313" key="3">
    <source>
        <dbReference type="EMBL" id="BDP42690.1"/>
    </source>
</evidence>
<dbReference type="RefSeq" id="WP_264775375.1">
    <property type="nucleotide sequence ID" value="NZ_AP026560.1"/>
</dbReference>
<dbReference type="PROSITE" id="PS51462">
    <property type="entry name" value="NUDIX"/>
    <property type="match status" value="1"/>
</dbReference>
<keyword evidence="4" id="KW-1185">Reference proteome</keyword>